<dbReference type="GO" id="GO:0048471">
    <property type="term" value="C:perinuclear region of cytoplasm"/>
    <property type="evidence" value="ECO:0007669"/>
    <property type="project" value="UniProtKB-SubCell"/>
</dbReference>
<evidence type="ECO:0000256" key="18">
    <source>
        <dbReference type="SAM" id="Phobius"/>
    </source>
</evidence>
<accession>A0A3B4F678</accession>
<dbReference type="GO" id="GO:0005829">
    <property type="term" value="C:cytosol"/>
    <property type="evidence" value="ECO:0007669"/>
    <property type="project" value="UniProtKB-SubCell"/>
</dbReference>
<feature type="region of interest" description="Disordered" evidence="17">
    <location>
        <begin position="700"/>
        <end position="748"/>
    </location>
</feature>
<evidence type="ECO:0000256" key="14">
    <source>
        <dbReference type="ARBA" id="ARBA00023034"/>
    </source>
</evidence>
<feature type="compositionally biased region" description="Polar residues" evidence="17">
    <location>
        <begin position="197"/>
        <end position="207"/>
    </location>
</feature>
<reference evidence="21" key="1">
    <citation type="submission" date="2023-09" db="UniProtKB">
        <authorList>
            <consortium name="Ensembl"/>
        </authorList>
    </citation>
    <scope>IDENTIFICATION</scope>
</reference>
<feature type="region of interest" description="Disordered" evidence="17">
    <location>
        <begin position="851"/>
        <end position="876"/>
    </location>
</feature>
<feature type="transmembrane region" description="Helical" evidence="18">
    <location>
        <begin position="2032"/>
        <end position="2055"/>
    </location>
</feature>
<protein>
    <recommendedName>
        <fullName evidence="16">Protein transport protein sec16</fullName>
    </recommendedName>
</protein>
<feature type="region of interest" description="Disordered" evidence="17">
    <location>
        <begin position="1714"/>
        <end position="1745"/>
    </location>
</feature>
<dbReference type="InterPro" id="IPR024340">
    <property type="entry name" value="Sec16_CCD"/>
</dbReference>
<feature type="compositionally biased region" description="Pro residues" evidence="17">
    <location>
        <begin position="1"/>
        <end position="19"/>
    </location>
</feature>
<evidence type="ECO:0000256" key="10">
    <source>
        <dbReference type="ARBA" id="ARBA00022824"/>
    </source>
</evidence>
<feature type="region of interest" description="Disordered" evidence="17">
    <location>
        <begin position="1"/>
        <end position="344"/>
    </location>
</feature>
<dbReference type="Pfam" id="PF12931">
    <property type="entry name" value="TPR_Sec16"/>
    <property type="match status" value="1"/>
</dbReference>
<feature type="compositionally biased region" description="Polar residues" evidence="17">
    <location>
        <begin position="153"/>
        <end position="168"/>
    </location>
</feature>
<comment type="subcellular location">
    <subcellularLocation>
        <location evidence="3">Cytoplasm</location>
        <location evidence="3">Cytosol</location>
    </subcellularLocation>
    <subcellularLocation>
        <location evidence="5">Cytoplasm</location>
        <location evidence="5">Perinuclear region</location>
    </subcellularLocation>
    <subcellularLocation>
        <location evidence="2">Endoplasmic reticulum membrane</location>
        <topology evidence="2">Peripheral membrane protein</topology>
    </subcellularLocation>
    <subcellularLocation>
        <location evidence="1">Golgi apparatus membrane</location>
        <topology evidence="1">Peripheral membrane protein</topology>
    </subcellularLocation>
    <subcellularLocation>
        <location evidence="4">Microsome membrane</location>
    </subcellularLocation>
</comment>
<keyword evidence="9" id="KW-0597">Phosphoprotein</keyword>
<feature type="compositionally biased region" description="Polar residues" evidence="17">
    <location>
        <begin position="66"/>
        <end position="82"/>
    </location>
</feature>
<keyword evidence="18" id="KW-0812">Transmembrane</keyword>
<feature type="compositionally biased region" description="Polar residues" evidence="17">
    <location>
        <begin position="714"/>
        <end position="724"/>
    </location>
</feature>
<dbReference type="PANTHER" id="PTHR13402:SF13">
    <property type="entry name" value="PROTEIN TRANSPORT PROTEIN SEC16A"/>
    <property type="match status" value="1"/>
</dbReference>
<sequence length="2088" mass="226853">MQPPPRTGRPGASGPPPSGPNMFRRTRPYKHAAAAPATMPPVAQPMTDPFAFSRAPPPMAAGGLPTVSNSNPAPVQTPSNAMYPQPGSGLPPQPQTLEGATAAASGVTLFNPHSTPPLGPTGYVSSHNEQGYFNSREQIPSASTESAPMATASEPSQTPLNPEFQGQSGPLPVPFQPLPPVTTSSSQWAPDHGSRPPSVQNYFQPTSDPVPQPFNIPPQTQMYPSHSPSPLHNTPTPPTQPAHLQNQASLPSQNPLKPPTSQWPDPNGPQQHNSHFQTQSYFSQSSAAPDLWFNPPPQDSGYHQMGTGIGHPQPLLDAAGSQPATSTGPGPSSSTVPAPLPHYQESGTLSMFFKDNDVENEETLSAERNKAVNGIAGTFQLHNNQQAHSSHADVSSDYQGAFLQDHSQVPYMIDGNQPSQGNAQKPSDSQFDHVENLECVPNQEVLPSEIHSNTAATAPHSAEQFETGPNLETPDSIPRPMRSASVSSNYSNMSHGSGTGTRRHQGVVGTFIQQESSRLSDDPNQPVAAAAAGGYFEQIDTSPAGDVGVQQSSLEQMWPPTPSPPKPTGIFQASANSSFEPVRSHGVGVRPAEIDRAKMVAEGGADCTPGNMEQPPDNMENVYGSGHPLPAGAGGAVPPLTHPVVYSHSRPSSRAHGVNQPCESPATTLWAQNDPTTLGGNILLAPAAPIVLAPLREPSADVIQPPEDGPLDLQPSQRTQPPSHQHSENLENPPKVSEAEPSDSQGNLGYASLLVSGSLHQPVFIAPPVSNYSVIPPSTTPQAATQSSLRETTPPVRLIAQGQGPTTSQPASVTCNQNPLFSPGILSFSVSASNQSPLNLTRDNTAATTSEITASPHPQPVRPPLSRGQSVAGESNSALQVNLQTSLVNDPSSNHNQPSNYELLDFSMHQSQAQSQASGHPSSLHESPQSSNGFYLQVTKDALKVEGNASVQTPTSSSTTQVLDSQAAQHGQKDAPPVTASGAQPPSYQYPAPIQGPSAGNAPPPGPQGPPGAPQTTPAEPPRPPSSAGSHQGYGPPPAPGQMYSGYYNNYGDYPDSRAPYPSGQYPPPSGDPRAQPYYQVRYYGHYDPRYRGYYDQSYWAYDDSRRGDSYSNQSMYPTRYKCYCSCVSHGKRKSKFNLQHFTHRKAGYEDQWQYYPGYDASFDEDYRRQGDAYGDDFDRRSVHSEQSVHSSHSHHSRRSSFSSRSQQAIFFFPHMSHKYSVYALNGLFLFGFFSPLAPPRPATPEKFTIPHRCARFGPGGHLVQVLPNLPSAGQPALVDIHNLETMLQDTTDQAELRGFPGPLVKEETHKVDVIKFSQNKALECSRDNNLLDRDSARLLWDFIMLLCRQNGTVVGTDIADLLLKEHRSVWLPGKSPNEANLIDFNNEPLARAEEEPGAGPLSLLSDTFMTVPENFGKETERFRELLLFGRKKDALEAAMKGGLWGHALLLASKMDNRTHARVMTRFANSLPINDPLQTVYQLMSGRMPASATCCGEEKWGDWRPHLAMVLSNLTHTLDLDTRTITTMGDTLASKGLVDAAHFCYLMAQVGLGVFTKKSTKMVLIGSNHSLPFSQFATNEAIQRTEAYEYAQSLGSQPCSLPNFQVFKLIYACRLAEAGLSAQAFHYCEVISKTVLVQPSYYSPIFISQIIQMSEKLRFFDPQLKEKPEQELFVEPEWLIRLRQLDGQIKVRRRKNITGLITYNADRTTPIQFECSSPSSDLDHPSPPNSMPLDNPAPDNPLMSSLLPGSPPQGVQLMPPGLFVFRGPLVGCIWRSMHFIYICVFWYFPSSSHQDAAPVPPRSLLLTLVEESGATQLWCKPLHLHPQSPSKYLLSLHTQKGVGWLGWIIGKGKNEAHLPDDKNKSIVWDEKKQRWVDLNEPEEESKPPPPPPSVFPKMPQVPGPGGPAAPPSSIPPVNMFSRKAGTKSRYVDVLNPSRAAKPGGPAPAPADIFAPLAPMPIPTNLFVPSSGVCHVQDGIITCIHQQHLVAVEDFLLLKIEVIPCLFSDQAQGTAPAGGVTFYNPSQFAQKPFTGFLFLFCFFWGGGWCGFVFCYFSPYNHLSLLLFFLRQVHHQEYAQVVWAVHVSTQ</sequence>
<dbReference type="GO" id="GO:0007030">
    <property type="term" value="P:Golgi organization"/>
    <property type="evidence" value="ECO:0007669"/>
    <property type="project" value="TreeGrafter"/>
</dbReference>
<feature type="region of interest" description="Disordered" evidence="17">
    <location>
        <begin position="1876"/>
        <end position="1919"/>
    </location>
</feature>
<dbReference type="GO" id="GO:0000139">
    <property type="term" value="C:Golgi membrane"/>
    <property type="evidence" value="ECO:0007669"/>
    <property type="project" value="UniProtKB-SubCell"/>
</dbReference>
<evidence type="ECO:0000256" key="9">
    <source>
        <dbReference type="ARBA" id="ARBA00022553"/>
    </source>
</evidence>
<evidence type="ECO:0000256" key="4">
    <source>
        <dbReference type="ARBA" id="ARBA00004524"/>
    </source>
</evidence>
<dbReference type="STRING" id="303518.ENSPNYP00000006095"/>
<dbReference type="GO" id="GO:0015031">
    <property type="term" value="P:protein transport"/>
    <property type="evidence" value="ECO:0007669"/>
    <property type="project" value="UniProtKB-KW"/>
</dbReference>
<dbReference type="GeneTree" id="ENSGT00940000159324"/>
<evidence type="ECO:0000256" key="11">
    <source>
        <dbReference type="ARBA" id="ARBA00022848"/>
    </source>
</evidence>
<dbReference type="FunFam" id="1.25.40.1030:FF:000002">
    <property type="entry name" value="Protein transport protein sec16"/>
    <property type="match status" value="1"/>
</dbReference>
<feature type="region of interest" description="Disordered" evidence="17">
    <location>
        <begin position="457"/>
        <end position="505"/>
    </location>
</feature>
<dbReference type="InterPro" id="IPR024298">
    <property type="entry name" value="Sec16_Sec23-bd"/>
</dbReference>
<evidence type="ECO:0000259" key="19">
    <source>
        <dbReference type="Pfam" id="PF12931"/>
    </source>
</evidence>
<feature type="compositionally biased region" description="Polar residues" evidence="17">
    <location>
        <begin position="867"/>
        <end position="876"/>
    </location>
</feature>
<feature type="compositionally biased region" description="Low complexity" evidence="17">
    <location>
        <begin position="483"/>
        <end position="496"/>
    </location>
</feature>
<evidence type="ECO:0000256" key="7">
    <source>
        <dbReference type="ARBA" id="ARBA00022448"/>
    </source>
</evidence>
<evidence type="ECO:0000313" key="21">
    <source>
        <dbReference type="Ensembl" id="ENSPNYP00000006095.1"/>
    </source>
</evidence>
<keyword evidence="11" id="KW-0492">Microsome</keyword>
<feature type="compositionally biased region" description="Polar residues" evidence="17">
    <location>
        <begin position="416"/>
        <end position="429"/>
    </location>
</feature>
<feature type="compositionally biased region" description="Polar residues" evidence="17">
    <location>
        <begin position="242"/>
        <end position="287"/>
    </location>
</feature>
<feature type="compositionally biased region" description="Pro residues" evidence="17">
    <location>
        <begin position="1887"/>
        <end position="1914"/>
    </location>
</feature>
<evidence type="ECO:0000256" key="8">
    <source>
        <dbReference type="ARBA" id="ARBA00022490"/>
    </source>
</evidence>
<dbReference type="Gene3D" id="1.25.40.1030">
    <property type="match status" value="1"/>
</dbReference>
<evidence type="ECO:0000256" key="16">
    <source>
        <dbReference type="RuleBase" id="RU364101"/>
    </source>
</evidence>
<feature type="compositionally biased region" description="Low complexity" evidence="17">
    <location>
        <begin position="909"/>
        <end position="922"/>
    </location>
</feature>
<feature type="compositionally biased region" description="Pro residues" evidence="17">
    <location>
        <begin position="1002"/>
        <end position="1025"/>
    </location>
</feature>
<keyword evidence="18" id="KW-1133">Transmembrane helix</keyword>
<feature type="compositionally biased region" description="Pro residues" evidence="17">
    <location>
        <begin position="171"/>
        <end position="180"/>
    </location>
</feature>
<evidence type="ECO:0000259" key="20">
    <source>
        <dbReference type="Pfam" id="PF12932"/>
    </source>
</evidence>
<keyword evidence="7 16" id="KW-0813">Transport</keyword>
<dbReference type="Pfam" id="PF12932">
    <property type="entry name" value="Sec16"/>
    <property type="match status" value="1"/>
</dbReference>
<feature type="region of interest" description="Disordered" evidence="17">
    <location>
        <begin position="909"/>
        <end position="931"/>
    </location>
</feature>
<dbReference type="PANTHER" id="PTHR13402">
    <property type="entry name" value="RGPR-RELATED"/>
    <property type="match status" value="1"/>
</dbReference>
<feature type="region of interest" description="Disordered" evidence="17">
    <location>
        <begin position="948"/>
        <end position="1075"/>
    </location>
</feature>
<feature type="region of interest" description="Disordered" evidence="17">
    <location>
        <begin position="411"/>
        <end position="430"/>
    </location>
</feature>
<dbReference type="GO" id="GO:0016192">
    <property type="term" value="P:vesicle-mediated transport"/>
    <property type="evidence" value="ECO:0007669"/>
    <property type="project" value="UniProtKB-KW"/>
</dbReference>
<feature type="compositionally biased region" description="Low complexity" evidence="17">
    <location>
        <begin position="320"/>
        <end position="337"/>
    </location>
</feature>
<keyword evidence="10 16" id="KW-0256">Endoplasmic reticulum</keyword>
<keyword evidence="13 16" id="KW-0653">Protein transport</keyword>
<feature type="domain" description="Sec16 Sec23-binding" evidence="19">
    <location>
        <begin position="1424"/>
        <end position="1658"/>
    </location>
</feature>
<evidence type="ECO:0000256" key="2">
    <source>
        <dbReference type="ARBA" id="ARBA00004406"/>
    </source>
</evidence>
<dbReference type="GO" id="GO:0070973">
    <property type="term" value="P:protein localization to endoplasmic reticulum exit site"/>
    <property type="evidence" value="ECO:0007669"/>
    <property type="project" value="TreeGrafter"/>
</dbReference>
<evidence type="ECO:0000256" key="1">
    <source>
        <dbReference type="ARBA" id="ARBA00004395"/>
    </source>
</evidence>
<feature type="compositionally biased region" description="Low complexity" evidence="17">
    <location>
        <begin position="950"/>
        <end position="962"/>
    </location>
</feature>
<dbReference type="Ensembl" id="ENSPNYT00000006247.1">
    <property type="protein sequence ID" value="ENSPNYP00000006095.1"/>
    <property type="gene ID" value="ENSPNYG00000004590.1"/>
</dbReference>
<evidence type="ECO:0000256" key="6">
    <source>
        <dbReference type="ARBA" id="ARBA00005927"/>
    </source>
</evidence>
<keyword evidence="8" id="KW-0963">Cytoplasm</keyword>
<dbReference type="GO" id="GO:0005789">
    <property type="term" value="C:endoplasmic reticulum membrane"/>
    <property type="evidence" value="ECO:0007669"/>
    <property type="project" value="UniProtKB-SubCell"/>
</dbReference>
<proteinExistence type="inferred from homology"/>
<dbReference type="CDD" id="cd09233">
    <property type="entry name" value="ACE1-Sec16-like"/>
    <property type="match status" value="1"/>
</dbReference>
<comment type="function">
    <text evidence="16">Plays a role in the organization of the endoplasmic reticulum exit sites (ERES), also known as transitional endoplasmic reticulum (tER). Required for secretory cargo traffic from the endoplasmic reticulum to the Golgi apparatus.</text>
</comment>
<feature type="compositionally biased region" description="Polar residues" evidence="17">
    <location>
        <begin position="217"/>
        <end position="234"/>
    </location>
</feature>
<dbReference type="GO" id="GO:0051668">
    <property type="term" value="P:localization within membrane"/>
    <property type="evidence" value="ECO:0007669"/>
    <property type="project" value="UniProtKB-ARBA"/>
</dbReference>
<evidence type="ECO:0000256" key="5">
    <source>
        <dbReference type="ARBA" id="ARBA00004556"/>
    </source>
</evidence>
<keyword evidence="15 16" id="KW-0472">Membrane</keyword>
<feature type="domain" description="Sec16 central conserved" evidence="20">
    <location>
        <begin position="1254"/>
        <end position="1352"/>
    </location>
</feature>
<dbReference type="GO" id="GO:0012507">
    <property type="term" value="C:ER to Golgi transport vesicle membrane"/>
    <property type="evidence" value="ECO:0007669"/>
    <property type="project" value="TreeGrafter"/>
</dbReference>
<evidence type="ECO:0000256" key="3">
    <source>
        <dbReference type="ARBA" id="ARBA00004514"/>
    </source>
</evidence>
<dbReference type="GO" id="GO:0070971">
    <property type="term" value="C:endoplasmic reticulum exit site"/>
    <property type="evidence" value="ECO:0007669"/>
    <property type="project" value="UniProtKB-ARBA"/>
</dbReference>
<keyword evidence="12 16" id="KW-0931">ER-Golgi transport</keyword>
<feature type="compositionally biased region" description="Polar residues" evidence="17">
    <location>
        <begin position="123"/>
        <end position="146"/>
    </location>
</feature>
<dbReference type="GO" id="GO:0007029">
    <property type="term" value="P:endoplasmic reticulum organization"/>
    <property type="evidence" value="ECO:0007669"/>
    <property type="project" value="UniProtKB-ARBA"/>
</dbReference>
<keyword evidence="14 16" id="KW-0333">Golgi apparatus</keyword>
<comment type="similarity">
    <text evidence="6 16">Belongs to the SEC16 family.</text>
</comment>
<evidence type="ECO:0000256" key="13">
    <source>
        <dbReference type="ARBA" id="ARBA00022927"/>
    </source>
</evidence>
<name>A0A3B4F678_9CICH</name>
<evidence type="ECO:0000256" key="17">
    <source>
        <dbReference type="SAM" id="MobiDB-lite"/>
    </source>
</evidence>
<evidence type="ECO:0000256" key="12">
    <source>
        <dbReference type="ARBA" id="ARBA00022892"/>
    </source>
</evidence>
<organism evidence="21">
    <name type="scientific">Pundamilia nyererei</name>
    <dbReference type="NCBI Taxonomy" id="303518"/>
    <lineage>
        <taxon>Eukaryota</taxon>
        <taxon>Metazoa</taxon>
        <taxon>Chordata</taxon>
        <taxon>Craniata</taxon>
        <taxon>Vertebrata</taxon>
        <taxon>Euteleostomi</taxon>
        <taxon>Actinopterygii</taxon>
        <taxon>Neopterygii</taxon>
        <taxon>Teleostei</taxon>
        <taxon>Neoteleostei</taxon>
        <taxon>Acanthomorphata</taxon>
        <taxon>Ovalentaria</taxon>
        <taxon>Cichlomorphae</taxon>
        <taxon>Cichliformes</taxon>
        <taxon>Cichlidae</taxon>
        <taxon>African cichlids</taxon>
        <taxon>Pseudocrenilabrinae</taxon>
        <taxon>Haplochromini</taxon>
        <taxon>Pundamilia</taxon>
    </lineage>
</organism>
<evidence type="ECO:0000256" key="15">
    <source>
        <dbReference type="ARBA" id="ARBA00023136"/>
    </source>
</evidence>
<comment type="subunit">
    <text evidence="16">SEC16A and SEC16B are each present in multiple copies in a heteromeric complex.</text>
</comment>